<reference evidence="11 12" key="1">
    <citation type="journal article" date="2023" name="Hortic Res">
        <title>Pangenome of water caltrop reveals structural variations and asymmetric subgenome divergence after allopolyploidization.</title>
        <authorList>
            <person name="Zhang X."/>
            <person name="Chen Y."/>
            <person name="Wang L."/>
            <person name="Yuan Y."/>
            <person name="Fang M."/>
            <person name="Shi L."/>
            <person name="Lu R."/>
            <person name="Comes H.P."/>
            <person name="Ma Y."/>
            <person name="Chen Y."/>
            <person name="Huang G."/>
            <person name="Zhou Y."/>
            <person name="Zheng Z."/>
            <person name="Qiu Y."/>
        </authorList>
    </citation>
    <scope>NUCLEOTIDE SEQUENCE [LARGE SCALE GENOMIC DNA]</scope>
    <source>
        <strain evidence="11">F231</strain>
    </source>
</reference>
<evidence type="ECO:0000256" key="9">
    <source>
        <dbReference type="RuleBase" id="RU361169"/>
    </source>
</evidence>
<dbReference type="EMBL" id="JAXQNO010000021">
    <property type="protein sequence ID" value="KAK4769349.1"/>
    <property type="molecule type" value="Genomic_DNA"/>
</dbReference>
<comment type="subcellular location">
    <subcellularLocation>
        <location evidence="1">Secreted</location>
        <location evidence="1">Cell wall</location>
    </subcellularLocation>
</comment>
<evidence type="ECO:0000256" key="3">
    <source>
        <dbReference type="ARBA" id="ARBA00022512"/>
    </source>
</evidence>
<proteinExistence type="inferred from homology"/>
<evidence type="ECO:0000256" key="10">
    <source>
        <dbReference type="SAM" id="SignalP"/>
    </source>
</evidence>
<dbReference type="Proteomes" id="UP001346149">
    <property type="component" value="Unassembled WGS sequence"/>
</dbReference>
<keyword evidence="7" id="KW-0961">Cell wall biogenesis/degradation</keyword>
<comment type="caution">
    <text evidence="11">The sequence shown here is derived from an EMBL/GenBank/DDBJ whole genome shotgun (WGS) entry which is preliminary data.</text>
</comment>
<dbReference type="FunFam" id="2.160.20.10:FF:000004">
    <property type="entry name" value="Pectin lyase-like superfamily protein"/>
    <property type="match status" value="1"/>
</dbReference>
<dbReference type="SMART" id="SM00710">
    <property type="entry name" value="PbH1"/>
    <property type="match status" value="5"/>
</dbReference>
<keyword evidence="4" id="KW-0964">Secreted</keyword>
<evidence type="ECO:0008006" key="13">
    <source>
        <dbReference type="Google" id="ProtNLM"/>
    </source>
</evidence>
<protein>
    <recommendedName>
        <fullName evidence="13">Polygalacturonase</fullName>
    </recommendedName>
</protein>
<evidence type="ECO:0000256" key="2">
    <source>
        <dbReference type="ARBA" id="ARBA00008834"/>
    </source>
</evidence>
<evidence type="ECO:0000256" key="5">
    <source>
        <dbReference type="ARBA" id="ARBA00022801"/>
    </source>
</evidence>
<dbReference type="InterPro" id="IPR006626">
    <property type="entry name" value="PbH1"/>
</dbReference>
<comment type="similarity">
    <text evidence="2 9">Belongs to the glycosyl hydrolase 28 family.</text>
</comment>
<evidence type="ECO:0000313" key="12">
    <source>
        <dbReference type="Proteomes" id="UP001346149"/>
    </source>
</evidence>
<dbReference type="InterPro" id="IPR000743">
    <property type="entry name" value="Glyco_hydro_28"/>
</dbReference>
<keyword evidence="6 9" id="KW-0326">Glycosidase</keyword>
<gene>
    <name evidence="11" type="ORF">SAY86_027499</name>
</gene>
<dbReference type="InterPro" id="IPR011050">
    <property type="entry name" value="Pectin_lyase_fold/virulence"/>
</dbReference>
<accession>A0AAN7KQX9</accession>
<name>A0AAN7KQX9_TRANT</name>
<feature type="active site" evidence="8">
    <location>
        <position position="217"/>
    </location>
</feature>
<dbReference type="SUPFAM" id="SSF51126">
    <property type="entry name" value="Pectin lyase-like"/>
    <property type="match status" value="1"/>
</dbReference>
<dbReference type="Gene3D" id="2.160.20.10">
    <property type="entry name" value="Single-stranded right-handed beta-helix, Pectin lyase-like"/>
    <property type="match status" value="1"/>
</dbReference>
<dbReference type="GO" id="GO:0071555">
    <property type="term" value="P:cell wall organization"/>
    <property type="evidence" value="ECO:0007669"/>
    <property type="project" value="UniProtKB-KW"/>
</dbReference>
<keyword evidence="3" id="KW-0134">Cell wall</keyword>
<keyword evidence="10" id="KW-0732">Signal</keyword>
<dbReference type="PROSITE" id="PS00502">
    <property type="entry name" value="POLYGALACTURONASE"/>
    <property type="match status" value="1"/>
</dbReference>
<dbReference type="Pfam" id="PF00295">
    <property type="entry name" value="Glyco_hydro_28"/>
    <property type="match status" value="1"/>
</dbReference>
<evidence type="ECO:0000256" key="7">
    <source>
        <dbReference type="ARBA" id="ARBA00023316"/>
    </source>
</evidence>
<evidence type="ECO:0000256" key="8">
    <source>
        <dbReference type="PROSITE-ProRule" id="PRU10052"/>
    </source>
</evidence>
<organism evidence="11 12">
    <name type="scientific">Trapa natans</name>
    <name type="common">Water chestnut</name>
    <dbReference type="NCBI Taxonomy" id="22666"/>
    <lineage>
        <taxon>Eukaryota</taxon>
        <taxon>Viridiplantae</taxon>
        <taxon>Streptophyta</taxon>
        <taxon>Embryophyta</taxon>
        <taxon>Tracheophyta</taxon>
        <taxon>Spermatophyta</taxon>
        <taxon>Magnoliopsida</taxon>
        <taxon>eudicotyledons</taxon>
        <taxon>Gunneridae</taxon>
        <taxon>Pentapetalae</taxon>
        <taxon>rosids</taxon>
        <taxon>malvids</taxon>
        <taxon>Myrtales</taxon>
        <taxon>Lythraceae</taxon>
        <taxon>Trapa</taxon>
    </lineage>
</organism>
<feature type="chain" id="PRO_5043026965" description="Polygalacturonase" evidence="10">
    <location>
        <begin position="23"/>
        <end position="371"/>
    </location>
</feature>
<keyword evidence="12" id="KW-1185">Reference proteome</keyword>
<sequence length="371" mass="40717">MDSRHLCMSFFILFFLVLANEAFQDAFANSCNVTGGRSQIVVPRGAYMVKSAVFNGPCKGWIEFRVEGTIKAPAGLVSDDDWVAFRHFDGLAITGKGTFHGFGESAWNFNNCEKNPKCRRLPISIQLDFVNNSVVSGINSLNSKYFHVKIHQSHRIKIDGVHIIAPEDSPNTDGIHIGNSENIRILNSIIATGDDCVSMGPGSKDIWVHNVTCGPGHGISIGSLGKYDNEADVNGIKVQNCTLSGTNYGLRIKTWASDIQLSAYNITYDNVIIDNAYNPIFIDQQYCPFDGCDQSAKPSSVQIKDVWFKNIRGSSKSQLAVTLQCSRKYPCNNINFWNINLLYHGPEGSVNATCMNVRGSASGIEKPASCI</sequence>
<dbReference type="InterPro" id="IPR012334">
    <property type="entry name" value="Pectin_lyas_fold"/>
</dbReference>
<dbReference type="GO" id="GO:0005975">
    <property type="term" value="P:carbohydrate metabolic process"/>
    <property type="evidence" value="ECO:0007669"/>
    <property type="project" value="InterPro"/>
</dbReference>
<dbReference type="AlphaFoldDB" id="A0AAN7KQX9"/>
<evidence type="ECO:0000256" key="6">
    <source>
        <dbReference type="ARBA" id="ARBA00023295"/>
    </source>
</evidence>
<keyword evidence="5 9" id="KW-0378">Hydrolase</keyword>
<feature type="signal peptide" evidence="10">
    <location>
        <begin position="1"/>
        <end position="22"/>
    </location>
</feature>
<evidence type="ECO:0000313" key="11">
    <source>
        <dbReference type="EMBL" id="KAK4769349.1"/>
    </source>
</evidence>
<evidence type="ECO:0000256" key="1">
    <source>
        <dbReference type="ARBA" id="ARBA00004191"/>
    </source>
</evidence>
<dbReference type="PANTHER" id="PTHR31375">
    <property type="match status" value="1"/>
</dbReference>
<dbReference type="GO" id="GO:0004650">
    <property type="term" value="F:polygalacturonase activity"/>
    <property type="evidence" value="ECO:0007669"/>
    <property type="project" value="InterPro"/>
</dbReference>
<evidence type="ECO:0000256" key="4">
    <source>
        <dbReference type="ARBA" id="ARBA00022525"/>
    </source>
</evidence>